<dbReference type="Proteomes" id="UP000799437">
    <property type="component" value="Unassembled WGS sequence"/>
</dbReference>
<evidence type="ECO:0000313" key="1">
    <source>
        <dbReference type="EMBL" id="KAF2755757.1"/>
    </source>
</evidence>
<dbReference type="EMBL" id="ML996577">
    <property type="protein sequence ID" value="KAF2755757.1"/>
    <property type="molecule type" value="Genomic_DNA"/>
</dbReference>
<proteinExistence type="predicted"/>
<reference evidence="1" key="1">
    <citation type="journal article" date="2020" name="Stud. Mycol.">
        <title>101 Dothideomycetes genomes: a test case for predicting lifestyles and emergence of pathogens.</title>
        <authorList>
            <person name="Haridas S."/>
            <person name="Albert R."/>
            <person name="Binder M."/>
            <person name="Bloem J."/>
            <person name="Labutti K."/>
            <person name="Salamov A."/>
            <person name="Andreopoulos B."/>
            <person name="Baker S."/>
            <person name="Barry K."/>
            <person name="Bills G."/>
            <person name="Bluhm B."/>
            <person name="Cannon C."/>
            <person name="Castanera R."/>
            <person name="Culley D."/>
            <person name="Daum C."/>
            <person name="Ezra D."/>
            <person name="Gonzalez J."/>
            <person name="Henrissat B."/>
            <person name="Kuo A."/>
            <person name="Liang C."/>
            <person name="Lipzen A."/>
            <person name="Lutzoni F."/>
            <person name="Magnuson J."/>
            <person name="Mondo S."/>
            <person name="Nolan M."/>
            <person name="Ohm R."/>
            <person name="Pangilinan J."/>
            <person name="Park H.-J."/>
            <person name="Ramirez L."/>
            <person name="Alfaro M."/>
            <person name="Sun H."/>
            <person name="Tritt A."/>
            <person name="Yoshinaga Y."/>
            <person name="Zwiers L.-H."/>
            <person name="Turgeon B."/>
            <person name="Goodwin S."/>
            <person name="Spatafora J."/>
            <person name="Crous P."/>
            <person name="Grigoriev I."/>
        </authorList>
    </citation>
    <scope>NUCLEOTIDE SEQUENCE</scope>
    <source>
        <strain evidence="1">CBS 121739</strain>
    </source>
</reference>
<gene>
    <name evidence="1" type="ORF">EJ05DRAFT_503210</name>
</gene>
<sequence>MVSHQSTNIRQGLRRLRSRFFSKGYHLDEPTIPSRAASSDPPPPMPERLIWRTKCTDLVARMNAFATEVDIEQRDHNGYLADEVDQRRSDNADIVDLRQRMAREYTLTCQWRDTANRSANLSEEAGQGIDEMRSAIRFLDMAEQAMKRAEDALTELRKRA</sequence>
<protein>
    <submittedName>
        <fullName evidence="1">Uncharacterized protein</fullName>
    </submittedName>
</protein>
<accession>A0A6A6W2D7</accession>
<dbReference type="GeneID" id="54488442"/>
<name>A0A6A6W2D7_9PEZI</name>
<keyword evidence="2" id="KW-1185">Reference proteome</keyword>
<evidence type="ECO:0000313" key="2">
    <source>
        <dbReference type="Proteomes" id="UP000799437"/>
    </source>
</evidence>
<organism evidence="1 2">
    <name type="scientific">Pseudovirgaria hyperparasitica</name>
    <dbReference type="NCBI Taxonomy" id="470096"/>
    <lineage>
        <taxon>Eukaryota</taxon>
        <taxon>Fungi</taxon>
        <taxon>Dikarya</taxon>
        <taxon>Ascomycota</taxon>
        <taxon>Pezizomycotina</taxon>
        <taxon>Dothideomycetes</taxon>
        <taxon>Dothideomycetes incertae sedis</taxon>
        <taxon>Acrospermales</taxon>
        <taxon>Acrospermaceae</taxon>
        <taxon>Pseudovirgaria</taxon>
    </lineage>
</organism>
<dbReference type="AlphaFoldDB" id="A0A6A6W2D7"/>
<dbReference type="RefSeq" id="XP_033598208.1">
    <property type="nucleotide sequence ID" value="XM_033747388.1"/>
</dbReference>